<dbReference type="Proteomes" id="UP001162030">
    <property type="component" value="Chromosome"/>
</dbReference>
<evidence type="ECO:0000313" key="2">
    <source>
        <dbReference type="Proteomes" id="UP001162030"/>
    </source>
</evidence>
<protein>
    <recommendedName>
        <fullName evidence="3">RNA polymerase sigma-70 region 4 domain-containing protein</fullName>
    </recommendedName>
</protein>
<evidence type="ECO:0000313" key="1">
    <source>
        <dbReference type="EMBL" id="CAI8966582.1"/>
    </source>
</evidence>
<accession>A0ABM9I913</accession>
<dbReference type="EMBL" id="OX458333">
    <property type="protein sequence ID" value="CAI8966582.1"/>
    <property type="molecule type" value="Genomic_DNA"/>
</dbReference>
<name>A0ABM9I913_9GAMM</name>
<organism evidence="1 2">
    <name type="scientific">Methylocaldum szegediense</name>
    <dbReference type="NCBI Taxonomy" id="73780"/>
    <lineage>
        <taxon>Bacteria</taxon>
        <taxon>Pseudomonadati</taxon>
        <taxon>Pseudomonadota</taxon>
        <taxon>Gammaproteobacteria</taxon>
        <taxon>Methylococcales</taxon>
        <taxon>Methylococcaceae</taxon>
        <taxon>Methylocaldum</taxon>
    </lineage>
</organism>
<evidence type="ECO:0008006" key="3">
    <source>
        <dbReference type="Google" id="ProtNLM"/>
    </source>
</evidence>
<dbReference type="Pfam" id="PF13384">
    <property type="entry name" value="HTH_23"/>
    <property type="match status" value="1"/>
</dbReference>
<proteinExistence type="predicted"/>
<keyword evidence="2" id="KW-1185">Reference proteome</keyword>
<gene>
    <name evidence="1" type="ORF">MSZNOR_4782</name>
</gene>
<sequence>MAQAVVLPLELGLTLRQTAAVIGVSRGRVCRLRRRFERMVQGEQSLKH</sequence>
<dbReference type="RefSeq" id="WP_396662824.1">
    <property type="nucleotide sequence ID" value="NZ_OX458333.1"/>
</dbReference>
<reference evidence="1 2" key="1">
    <citation type="submission" date="2023-03" db="EMBL/GenBank/DDBJ databases">
        <authorList>
            <person name="Pearce D."/>
        </authorList>
    </citation>
    <scope>NUCLEOTIDE SEQUENCE [LARGE SCALE GENOMIC DNA]</scope>
    <source>
        <strain evidence="1">Msz</strain>
    </source>
</reference>